<proteinExistence type="predicted"/>
<evidence type="ECO:0000313" key="1">
    <source>
        <dbReference type="EMBL" id="CAE30595.1"/>
    </source>
</evidence>
<dbReference type="AlphaFoldDB" id="A0A0H3LHJ2"/>
<organism evidence="1 2">
    <name type="scientific">Bordetella bronchiseptica (strain ATCC BAA-588 / NCTC 13252 / RB50)</name>
    <name type="common">Alcaligenes bronchisepticus</name>
    <dbReference type="NCBI Taxonomy" id="257310"/>
    <lineage>
        <taxon>Bacteria</taxon>
        <taxon>Pseudomonadati</taxon>
        <taxon>Pseudomonadota</taxon>
        <taxon>Betaproteobacteria</taxon>
        <taxon>Burkholderiales</taxon>
        <taxon>Alcaligenaceae</taxon>
        <taxon>Bordetella</taxon>
    </lineage>
</organism>
<reference evidence="1 2" key="1">
    <citation type="journal article" date="2003" name="Nat. Genet.">
        <title>Comparative analysis of the genome sequences of Bordetella pertussis, Bordetella parapertussis and Bordetella bronchiseptica.</title>
        <authorList>
            <person name="Parkhill J."/>
            <person name="Sebaihia M."/>
            <person name="Preston A."/>
            <person name="Murphy L.D."/>
            <person name="Thomson N.R."/>
            <person name="Harris D.E."/>
            <person name="Holden M.T.G."/>
            <person name="Churcher C.M."/>
            <person name="Bentley S.D."/>
            <person name="Mungall K.L."/>
            <person name="Cerdeno-Tarraga A.-M."/>
            <person name="Temple L."/>
            <person name="James K.D."/>
            <person name="Harris B."/>
            <person name="Quail M.A."/>
            <person name="Achtman M."/>
            <person name="Atkin R."/>
            <person name="Baker S."/>
            <person name="Basham D."/>
            <person name="Bason N."/>
            <person name="Cherevach I."/>
            <person name="Chillingworth T."/>
            <person name="Collins M."/>
            <person name="Cronin A."/>
            <person name="Davis P."/>
            <person name="Doggett J."/>
            <person name="Feltwell T."/>
            <person name="Goble A."/>
            <person name="Hamlin N."/>
            <person name="Hauser H."/>
            <person name="Holroyd S."/>
            <person name="Jagels K."/>
            <person name="Leather S."/>
            <person name="Moule S."/>
            <person name="Norberczak H."/>
            <person name="O'Neil S."/>
            <person name="Ormond D."/>
            <person name="Price C."/>
            <person name="Rabbinowitsch E."/>
            <person name="Rutter S."/>
            <person name="Sanders M."/>
            <person name="Saunders D."/>
            <person name="Seeger K."/>
            <person name="Sharp S."/>
            <person name="Simmonds M."/>
            <person name="Skelton J."/>
            <person name="Squares R."/>
            <person name="Squares S."/>
            <person name="Stevens K."/>
            <person name="Unwin L."/>
            <person name="Whitehead S."/>
            <person name="Barrell B.G."/>
            <person name="Maskell D.J."/>
        </authorList>
    </citation>
    <scope>NUCLEOTIDE SEQUENCE [LARGE SCALE GENOMIC DNA]</scope>
    <source>
        <strain evidence="1 2">ATCC BAA-588 / NCTC 13252 / RB50</strain>
    </source>
</reference>
<dbReference type="KEGG" id="bbr:BB0093"/>
<sequence>MARRRAPVFFDQIRTIVRKEEIMKMIAIGAGVMLLAGLVRACQGWRRLLRQLPDRNEDMTLF</sequence>
<accession>A0A0H3LHJ2</accession>
<evidence type="ECO:0000313" key="2">
    <source>
        <dbReference type="Proteomes" id="UP000001027"/>
    </source>
</evidence>
<gene>
    <name evidence="1" type="ordered locus">BB0093</name>
</gene>
<dbReference type="Proteomes" id="UP000001027">
    <property type="component" value="Chromosome"/>
</dbReference>
<name>A0A0H3LHJ2_BORBR</name>
<dbReference type="EMBL" id="BX640437">
    <property type="protein sequence ID" value="CAE30595.1"/>
    <property type="molecule type" value="Genomic_DNA"/>
</dbReference>
<dbReference type="HOGENOM" id="CLU_3115156_0_0_4"/>
<protein>
    <submittedName>
        <fullName evidence="1">Exported protein</fullName>
    </submittedName>
</protein>